<dbReference type="PANTHER" id="PTHR34861:SF11">
    <property type="entry name" value="CYCLASE"/>
    <property type="match status" value="1"/>
</dbReference>
<evidence type="ECO:0000313" key="2">
    <source>
        <dbReference type="EMBL" id="GAO51928.1"/>
    </source>
</evidence>
<protein>
    <recommendedName>
        <fullName evidence="4">Cyclase</fullName>
    </recommendedName>
</protein>
<dbReference type="STRING" id="698492.A0A0E9NQ62"/>
<comment type="caution">
    <text evidence="2">The sequence shown here is derived from an EMBL/GenBank/DDBJ whole genome shotgun (WGS) entry which is preliminary data.</text>
</comment>
<dbReference type="EMBL" id="BACD03000055">
    <property type="protein sequence ID" value="GAO51928.1"/>
    <property type="molecule type" value="Genomic_DNA"/>
</dbReference>
<name>A0A0E9NQ62_SAICN</name>
<dbReference type="AlphaFoldDB" id="A0A0E9NQ62"/>
<comment type="similarity">
    <text evidence="1">Belongs to the Cyclase 1 superfamily.</text>
</comment>
<sequence>MQRIRLIDLRRLTCPLPAILEVTVNRISCLEYSGCVILLEHHVFLKSASLRVNCLRDEPQPTSDFPAQTHRRNPPRLHLQQPTSYTYTFDPLWSLSPITSTKYRLPNITMPIPDKLPTYADLPLDPSHPPGSAWGLYGESDNLGTLNLLTPDNTLAAASLIKTGTRISLNWPLQNPSHPGFLRQKFNHKIIQKAPRCVNDDVIEMNTQSGSQWDGLRHFGFQGVRKFYGGVTMEEIHEEGSTTLGIHHMAKQGIVGRAVLIDYRSWAVKQGIEYDACDTYSIPLDSVLEIAKEKNITFRQGDILIIRSGFTEAYQALSVEEREKRSKVVPPHFAGFEQSTTSRSFLFDTHFAAIASDAPAFECWPTQSPEGWALHEFVLAGWGMPIGEMFWLEDLVKECERLGRWEFFFVSEPLAVVGGVASPPNALAIF</sequence>
<proteinExistence type="inferred from homology"/>
<reference evidence="2 3" key="1">
    <citation type="journal article" date="2011" name="J. Gen. Appl. Microbiol.">
        <title>Draft genome sequencing of the enigmatic yeast Saitoella complicata.</title>
        <authorList>
            <person name="Nishida H."/>
            <person name="Hamamoto M."/>
            <person name="Sugiyama J."/>
        </authorList>
    </citation>
    <scope>NUCLEOTIDE SEQUENCE [LARGE SCALE GENOMIC DNA]</scope>
    <source>
        <strain evidence="2 3">NRRL Y-17804</strain>
    </source>
</reference>
<dbReference type="GO" id="GO:0004061">
    <property type="term" value="F:arylformamidase activity"/>
    <property type="evidence" value="ECO:0007669"/>
    <property type="project" value="InterPro"/>
</dbReference>
<dbReference type="PANTHER" id="PTHR34861">
    <property type="match status" value="1"/>
</dbReference>
<dbReference type="GO" id="GO:0019441">
    <property type="term" value="P:L-tryptophan catabolic process to kynurenine"/>
    <property type="evidence" value="ECO:0007669"/>
    <property type="project" value="InterPro"/>
</dbReference>
<dbReference type="OMA" id="KLSEHCK"/>
<gene>
    <name evidence="2" type="ORF">G7K_6016-t1</name>
</gene>
<dbReference type="SUPFAM" id="SSF102198">
    <property type="entry name" value="Putative cyclase"/>
    <property type="match status" value="1"/>
</dbReference>
<dbReference type="InterPro" id="IPR007325">
    <property type="entry name" value="KFase/CYL"/>
</dbReference>
<evidence type="ECO:0008006" key="4">
    <source>
        <dbReference type="Google" id="ProtNLM"/>
    </source>
</evidence>
<evidence type="ECO:0000313" key="3">
    <source>
        <dbReference type="Proteomes" id="UP000033140"/>
    </source>
</evidence>
<dbReference type="InterPro" id="IPR037175">
    <property type="entry name" value="KFase_sf"/>
</dbReference>
<organism evidence="2 3">
    <name type="scientific">Saitoella complicata (strain BCRC 22490 / CBS 7301 / JCM 7358 / NBRC 10748 / NRRL Y-17804)</name>
    <dbReference type="NCBI Taxonomy" id="698492"/>
    <lineage>
        <taxon>Eukaryota</taxon>
        <taxon>Fungi</taxon>
        <taxon>Dikarya</taxon>
        <taxon>Ascomycota</taxon>
        <taxon>Taphrinomycotina</taxon>
        <taxon>Taphrinomycotina incertae sedis</taxon>
        <taxon>Saitoella</taxon>
    </lineage>
</organism>
<reference evidence="2 3" key="3">
    <citation type="journal article" date="2015" name="Genome Announc.">
        <title>Draft Genome Sequence of the Archiascomycetous Yeast Saitoella complicata.</title>
        <authorList>
            <person name="Yamauchi K."/>
            <person name="Kondo S."/>
            <person name="Hamamoto M."/>
            <person name="Takahashi Y."/>
            <person name="Ogura Y."/>
            <person name="Hayashi T."/>
            <person name="Nishida H."/>
        </authorList>
    </citation>
    <scope>NUCLEOTIDE SEQUENCE [LARGE SCALE GENOMIC DNA]</scope>
    <source>
        <strain evidence="2 3">NRRL Y-17804</strain>
    </source>
</reference>
<dbReference type="Pfam" id="PF04199">
    <property type="entry name" value="Cyclase"/>
    <property type="match status" value="1"/>
</dbReference>
<dbReference type="Gene3D" id="3.50.30.50">
    <property type="entry name" value="Putative cyclase"/>
    <property type="match status" value="1"/>
</dbReference>
<accession>A0A0E9NQ62</accession>
<keyword evidence="3" id="KW-1185">Reference proteome</keyword>
<evidence type="ECO:0000256" key="1">
    <source>
        <dbReference type="ARBA" id="ARBA00007865"/>
    </source>
</evidence>
<reference evidence="2 3" key="2">
    <citation type="journal article" date="2014" name="J. Gen. Appl. Microbiol.">
        <title>The early diverging ascomycetous budding yeast Saitoella complicata has three histone deacetylases belonging to the Clr6, Hos2, and Rpd3 lineages.</title>
        <authorList>
            <person name="Nishida H."/>
            <person name="Matsumoto T."/>
            <person name="Kondo S."/>
            <person name="Hamamoto M."/>
            <person name="Yoshikawa H."/>
        </authorList>
    </citation>
    <scope>NUCLEOTIDE SEQUENCE [LARGE SCALE GENOMIC DNA]</scope>
    <source>
        <strain evidence="2 3">NRRL Y-17804</strain>
    </source>
</reference>
<dbReference type="Proteomes" id="UP000033140">
    <property type="component" value="Unassembled WGS sequence"/>
</dbReference>